<proteinExistence type="predicted"/>
<gene>
    <name evidence="4" type="ORF">NBH00_01620</name>
</gene>
<dbReference type="InterPro" id="IPR004616">
    <property type="entry name" value="Leu/Phe-tRNA_Trfase"/>
</dbReference>
<dbReference type="EMBL" id="CP098502">
    <property type="protein sequence ID" value="UTI64918.1"/>
    <property type="molecule type" value="Genomic_DNA"/>
</dbReference>
<dbReference type="RefSeq" id="WP_254571610.1">
    <property type="nucleotide sequence ID" value="NZ_CP098502.1"/>
</dbReference>
<dbReference type="GO" id="GO:0016740">
    <property type="term" value="F:transferase activity"/>
    <property type="evidence" value="ECO:0007669"/>
    <property type="project" value="UniProtKB-KW"/>
</dbReference>
<evidence type="ECO:0000256" key="3">
    <source>
        <dbReference type="ARBA" id="ARBA00023315"/>
    </source>
</evidence>
<dbReference type="InterPro" id="IPR042203">
    <property type="entry name" value="Leu/Phe-tRNA_Trfase_C"/>
</dbReference>
<reference evidence="4 5" key="1">
    <citation type="submission" date="2022-06" db="EMBL/GenBank/DDBJ databases">
        <title>Paraconexibacter antarcticus.</title>
        <authorList>
            <person name="Kim C.S."/>
        </authorList>
    </citation>
    <scope>NUCLEOTIDE SEQUENCE [LARGE SCALE GENOMIC DNA]</scope>
    <source>
        <strain evidence="4 5">02-257</strain>
    </source>
</reference>
<dbReference type="SUPFAM" id="SSF55729">
    <property type="entry name" value="Acyl-CoA N-acyltransferases (Nat)"/>
    <property type="match status" value="1"/>
</dbReference>
<dbReference type="Proteomes" id="UP001056035">
    <property type="component" value="Chromosome"/>
</dbReference>
<keyword evidence="1" id="KW-0963">Cytoplasm</keyword>
<organism evidence="4 5">
    <name type="scientific">Paraconexibacter antarcticus</name>
    <dbReference type="NCBI Taxonomy" id="2949664"/>
    <lineage>
        <taxon>Bacteria</taxon>
        <taxon>Bacillati</taxon>
        <taxon>Actinomycetota</taxon>
        <taxon>Thermoleophilia</taxon>
        <taxon>Solirubrobacterales</taxon>
        <taxon>Paraconexibacteraceae</taxon>
        <taxon>Paraconexibacter</taxon>
    </lineage>
</organism>
<dbReference type="Gene3D" id="3.40.630.70">
    <property type="entry name" value="Leucyl/phenylalanyl-tRNA-protein transferase, C-terminal domain"/>
    <property type="match status" value="1"/>
</dbReference>
<dbReference type="InterPro" id="IPR016181">
    <property type="entry name" value="Acyl_CoA_acyltransferase"/>
</dbReference>
<name>A0ABY5DUE6_9ACTN</name>
<keyword evidence="3" id="KW-0012">Acyltransferase</keyword>
<dbReference type="PANTHER" id="PTHR30098">
    <property type="entry name" value="LEUCYL/PHENYLALANYL-TRNA--PROTEIN TRANSFERASE"/>
    <property type="match status" value="1"/>
</dbReference>
<evidence type="ECO:0000256" key="1">
    <source>
        <dbReference type="ARBA" id="ARBA00022490"/>
    </source>
</evidence>
<evidence type="ECO:0000313" key="5">
    <source>
        <dbReference type="Proteomes" id="UP001056035"/>
    </source>
</evidence>
<protein>
    <submittedName>
        <fullName evidence="4">Leucyl/phenylalanyl-tRNA--protein transferase family protein</fullName>
    </submittedName>
</protein>
<keyword evidence="2 4" id="KW-0808">Transferase</keyword>
<evidence type="ECO:0000256" key="2">
    <source>
        <dbReference type="ARBA" id="ARBA00022679"/>
    </source>
</evidence>
<keyword evidence="5" id="KW-1185">Reference proteome</keyword>
<evidence type="ECO:0000313" key="4">
    <source>
        <dbReference type="EMBL" id="UTI64918.1"/>
    </source>
</evidence>
<accession>A0ABY5DUE6</accession>
<dbReference type="Pfam" id="PF03588">
    <property type="entry name" value="Leu_Phe_trans"/>
    <property type="match status" value="1"/>
</dbReference>
<dbReference type="PANTHER" id="PTHR30098:SF2">
    <property type="entry name" value="LEUCYL_PHENYLALANYL-TRNA--PROTEIN TRANSFERASE"/>
    <property type="match status" value="1"/>
</dbReference>
<sequence length="197" mass="21946">MTRHVDEVEQALYRYAAGAFPMDDELAPDLPWYVAPQRAVFELDEEARAALRRKVRRDVRACEAFRLGVDEAYDTVLELCAAPPSGEGVWITPRLALLYRRLHRAGFAHSFELWTPEGELAAGILGIVIGRAAMLESMRRRRPAAGNALLSRTLDHLAAAGMVLCDIQLPTPHTRRLGCVLVEQAEYEARLQRAIGG</sequence>